<proteinExistence type="predicted"/>
<sequence length="115" mass="12998">MFVIHKDRILSRDNVAALIIALEQFIPVLRAIQEGHGPTVQELAEAPVLNNWSLEVKSAPCLRVMTDFTDDLLLPYGQTLGELLDFWIIAEQQGWVRGLLRWYRLGTPLGPFSPS</sequence>
<dbReference type="RefSeq" id="WP_114771456.1">
    <property type="nucleotide sequence ID" value="NZ_QQBB01000007.1"/>
</dbReference>
<dbReference type="Pfam" id="PF20339">
    <property type="entry name" value="DUF6634"/>
    <property type="match status" value="1"/>
</dbReference>
<dbReference type="EMBL" id="QQBB01000007">
    <property type="protein sequence ID" value="RDI57226.1"/>
    <property type="molecule type" value="Genomic_DNA"/>
</dbReference>
<protein>
    <submittedName>
        <fullName evidence="1">Uncharacterized protein</fullName>
    </submittedName>
</protein>
<accession>A0A370HM18</accession>
<evidence type="ECO:0000313" key="2">
    <source>
        <dbReference type="Proteomes" id="UP000254925"/>
    </source>
</evidence>
<dbReference type="OrthoDB" id="7870532at2"/>
<name>A0A370HM18_9HYPH</name>
<keyword evidence="2" id="KW-1185">Reference proteome</keyword>
<evidence type="ECO:0000313" key="1">
    <source>
        <dbReference type="EMBL" id="RDI57226.1"/>
    </source>
</evidence>
<dbReference type="AlphaFoldDB" id="A0A370HM18"/>
<organism evidence="1 2">
    <name type="scientific">Microvirga subterranea</name>
    <dbReference type="NCBI Taxonomy" id="186651"/>
    <lineage>
        <taxon>Bacteria</taxon>
        <taxon>Pseudomonadati</taxon>
        <taxon>Pseudomonadota</taxon>
        <taxon>Alphaproteobacteria</taxon>
        <taxon>Hyphomicrobiales</taxon>
        <taxon>Methylobacteriaceae</taxon>
        <taxon>Microvirga</taxon>
    </lineage>
</organism>
<dbReference type="Proteomes" id="UP000254925">
    <property type="component" value="Unassembled WGS sequence"/>
</dbReference>
<dbReference type="InterPro" id="IPR046574">
    <property type="entry name" value="DUF6634"/>
</dbReference>
<comment type="caution">
    <text evidence="1">The sequence shown here is derived from an EMBL/GenBank/DDBJ whole genome shotgun (WGS) entry which is preliminary data.</text>
</comment>
<reference evidence="1 2" key="1">
    <citation type="submission" date="2018-07" db="EMBL/GenBank/DDBJ databases">
        <title>Genomic Encyclopedia of Type Strains, Phase IV (KMG-IV): sequencing the most valuable type-strain genomes for metagenomic binning, comparative biology and taxonomic classification.</title>
        <authorList>
            <person name="Goeker M."/>
        </authorList>
    </citation>
    <scope>NUCLEOTIDE SEQUENCE [LARGE SCALE GENOMIC DNA]</scope>
    <source>
        <strain evidence="1 2">DSM 14364</strain>
    </source>
</reference>
<gene>
    <name evidence="1" type="ORF">DES45_107143</name>
</gene>